<dbReference type="Proteomes" id="UP000533598">
    <property type="component" value="Unassembled WGS sequence"/>
</dbReference>
<proteinExistence type="predicted"/>
<reference evidence="2 3" key="1">
    <citation type="submission" date="2020-08" db="EMBL/GenBank/DDBJ databases">
        <title>Sequencing the genomes of 1000 actinobacteria strains.</title>
        <authorList>
            <person name="Klenk H.-P."/>
        </authorList>
    </citation>
    <scope>NUCLEOTIDE SEQUENCE [LARGE SCALE GENOMIC DNA]</scope>
    <source>
        <strain evidence="2 3">DSM 44230</strain>
    </source>
</reference>
<dbReference type="Pfam" id="PF13424">
    <property type="entry name" value="TPR_12"/>
    <property type="match status" value="2"/>
</dbReference>
<dbReference type="Pfam" id="PF13374">
    <property type="entry name" value="TPR_10"/>
    <property type="match status" value="1"/>
</dbReference>
<evidence type="ECO:0000313" key="2">
    <source>
        <dbReference type="EMBL" id="MBB4679760.1"/>
    </source>
</evidence>
<dbReference type="InterPro" id="IPR036388">
    <property type="entry name" value="WH-like_DNA-bd_sf"/>
</dbReference>
<keyword evidence="1" id="KW-0802">TPR repeat</keyword>
<evidence type="ECO:0000313" key="3">
    <source>
        <dbReference type="Proteomes" id="UP000533598"/>
    </source>
</evidence>
<dbReference type="SUPFAM" id="SSF52540">
    <property type="entry name" value="P-loop containing nucleoside triphosphate hydrolases"/>
    <property type="match status" value="1"/>
</dbReference>
<protein>
    <submittedName>
        <fullName evidence="2">Tetratricopeptide (TPR) repeat protein</fullName>
    </submittedName>
</protein>
<keyword evidence="3" id="KW-1185">Reference proteome</keyword>
<dbReference type="PROSITE" id="PS50005">
    <property type="entry name" value="TPR"/>
    <property type="match status" value="1"/>
</dbReference>
<dbReference type="AlphaFoldDB" id="A0A7W7FW73"/>
<name>A0A7W7FW73_9PSEU</name>
<dbReference type="RefSeq" id="WP_312988306.1">
    <property type="nucleotide sequence ID" value="NZ_BAAAUI010000001.1"/>
</dbReference>
<sequence>MGEVESLLAGLARDGGTAVVISAIDGMGGIGKTTLALRLAHRLAAEYPDGQLFLDLGGHTPGQLPLEPGVALGRLLRAAGVAAEQVPVDAGERAALWRAVLARRRVVLVLDNALDSAQVRPLLPGTPGALVLITSRRGLTGVDGATLLTLDVLPPGDAIALLGRIVGRDRVVREPVASAELVALCGFLPLAIRIAGNRLRRRTRWRVADLVERLRDECGRLAELASEDRAVEAVFALSYQHLRAPARALFRRLGLYPGVDLEVGAAAALSGASGAETLVLLEELVDHQLLQQPEVGRYRFHDLVRAYAAKLAGGEPRSALTRLFDHQSRMAVAATDLVGPAEKHGRPGLPSPAEPGFADQAAALSWLAQERVNLVCGAGFAARFGWPRHVRDLSTTLARYLNSRAEHEDALTLHNHALDVATGMDRGHAWHDLGRVRWRLGHYREAAELLDCALAIAQEMDDRVGQCRALVGLGYNHWRTGELAAAEDHLTRALALAGETGDELSRCHAEHGLGYTCWSQGRHVQALDWQHRALASSRRCGEAIVEAHAQYGIGLAQCRLGSHEQASEHFRQALASAPLIGDRVLEARARNGLGEAALAAGRPAEALRHHQRALVVAEQIADHLERPRAEFGLGQASRALV</sequence>
<dbReference type="Gene3D" id="3.40.50.300">
    <property type="entry name" value="P-loop containing nucleotide triphosphate hydrolases"/>
    <property type="match status" value="1"/>
</dbReference>
<dbReference type="SMART" id="SM00028">
    <property type="entry name" value="TPR"/>
    <property type="match status" value="5"/>
</dbReference>
<accession>A0A7W7FW73</accession>
<dbReference type="Gene3D" id="1.25.40.10">
    <property type="entry name" value="Tetratricopeptide repeat domain"/>
    <property type="match status" value="1"/>
</dbReference>
<organism evidence="2 3">
    <name type="scientific">Crossiella cryophila</name>
    <dbReference type="NCBI Taxonomy" id="43355"/>
    <lineage>
        <taxon>Bacteria</taxon>
        <taxon>Bacillati</taxon>
        <taxon>Actinomycetota</taxon>
        <taxon>Actinomycetes</taxon>
        <taxon>Pseudonocardiales</taxon>
        <taxon>Pseudonocardiaceae</taxon>
        <taxon>Crossiella</taxon>
    </lineage>
</organism>
<feature type="repeat" description="TPR" evidence="1">
    <location>
        <begin position="547"/>
        <end position="580"/>
    </location>
</feature>
<dbReference type="PANTHER" id="PTHR47691:SF3">
    <property type="entry name" value="HTH-TYPE TRANSCRIPTIONAL REGULATOR RV0890C-RELATED"/>
    <property type="match status" value="1"/>
</dbReference>
<dbReference type="InterPro" id="IPR027417">
    <property type="entry name" value="P-loop_NTPase"/>
</dbReference>
<comment type="caution">
    <text evidence="2">The sequence shown here is derived from an EMBL/GenBank/DDBJ whole genome shotgun (WGS) entry which is preliminary data.</text>
</comment>
<gene>
    <name evidence="2" type="ORF">HNR67_005878</name>
</gene>
<dbReference type="InterPro" id="IPR019734">
    <property type="entry name" value="TPR_rpt"/>
</dbReference>
<dbReference type="InterPro" id="IPR011990">
    <property type="entry name" value="TPR-like_helical_dom_sf"/>
</dbReference>
<dbReference type="SUPFAM" id="SSF48452">
    <property type="entry name" value="TPR-like"/>
    <property type="match status" value="2"/>
</dbReference>
<dbReference type="Gene3D" id="1.10.10.10">
    <property type="entry name" value="Winged helix-like DNA-binding domain superfamily/Winged helix DNA-binding domain"/>
    <property type="match status" value="1"/>
</dbReference>
<evidence type="ECO:0000256" key="1">
    <source>
        <dbReference type="PROSITE-ProRule" id="PRU00339"/>
    </source>
</evidence>
<dbReference type="PANTHER" id="PTHR47691">
    <property type="entry name" value="REGULATOR-RELATED"/>
    <property type="match status" value="1"/>
</dbReference>
<dbReference type="PRINTS" id="PR00364">
    <property type="entry name" value="DISEASERSIST"/>
</dbReference>
<dbReference type="EMBL" id="JACHMH010000001">
    <property type="protein sequence ID" value="MBB4679760.1"/>
    <property type="molecule type" value="Genomic_DNA"/>
</dbReference>